<protein>
    <submittedName>
        <fullName evidence="1">Uncharacterized protein</fullName>
    </submittedName>
</protein>
<proteinExistence type="predicted"/>
<sequence>MYLVYNLQYVNLKKHKKIGLQLAKPIFHIFLTLI</sequence>
<organism evidence="1 2">
    <name type="scientific">Mucilaginibacter lappiensis</name>
    <dbReference type="NCBI Taxonomy" id="354630"/>
    <lineage>
        <taxon>Bacteria</taxon>
        <taxon>Pseudomonadati</taxon>
        <taxon>Bacteroidota</taxon>
        <taxon>Sphingobacteriia</taxon>
        <taxon>Sphingobacteriales</taxon>
        <taxon>Sphingobacteriaceae</taxon>
        <taxon>Mucilaginibacter</taxon>
    </lineage>
</organism>
<keyword evidence="2" id="KW-1185">Reference proteome</keyword>
<evidence type="ECO:0000313" key="1">
    <source>
        <dbReference type="EMBL" id="MBB6109552.1"/>
    </source>
</evidence>
<dbReference type="EMBL" id="JACHCB010000004">
    <property type="protein sequence ID" value="MBB6109552.1"/>
    <property type="molecule type" value="Genomic_DNA"/>
</dbReference>
<reference evidence="1 2" key="1">
    <citation type="submission" date="2020-08" db="EMBL/GenBank/DDBJ databases">
        <title>Genomic Encyclopedia of Type Strains, Phase IV (KMG-V): Genome sequencing to study the core and pangenomes of soil and plant-associated prokaryotes.</title>
        <authorList>
            <person name="Whitman W."/>
        </authorList>
    </citation>
    <scope>NUCLEOTIDE SEQUENCE [LARGE SCALE GENOMIC DNA]</scope>
    <source>
        <strain evidence="1 2">ANJLi2</strain>
    </source>
</reference>
<evidence type="ECO:0000313" key="2">
    <source>
        <dbReference type="Proteomes" id="UP000541583"/>
    </source>
</evidence>
<dbReference type="Proteomes" id="UP000541583">
    <property type="component" value="Unassembled WGS sequence"/>
</dbReference>
<accession>A0ABR6PIG1</accession>
<name>A0ABR6PIG1_9SPHI</name>
<gene>
    <name evidence="1" type="ORF">HDF23_002299</name>
</gene>
<comment type="caution">
    <text evidence="1">The sequence shown here is derived from an EMBL/GenBank/DDBJ whole genome shotgun (WGS) entry which is preliminary data.</text>
</comment>